<evidence type="ECO:0000313" key="4">
    <source>
        <dbReference type="Proteomes" id="UP000317078"/>
    </source>
</evidence>
<dbReference type="InterPro" id="IPR013424">
    <property type="entry name" value="Ice-binding_C"/>
</dbReference>
<reference evidence="3 4" key="1">
    <citation type="journal article" date="2019" name="Environ. Microbiol.">
        <title>Species interactions and distinct microbial communities in high Arctic permafrost affected cryosols are associated with the CH4 and CO2 gas fluxes.</title>
        <authorList>
            <person name="Altshuler I."/>
            <person name="Hamel J."/>
            <person name="Turney S."/>
            <person name="Magnuson E."/>
            <person name="Levesque R."/>
            <person name="Greer C."/>
            <person name="Whyte L.G."/>
        </authorList>
    </citation>
    <scope>NUCLEOTIDE SEQUENCE [LARGE SCALE GENOMIC DNA]</scope>
    <source>
        <strain evidence="3 4">S9.3B</strain>
    </source>
</reference>
<organism evidence="3 4">
    <name type="scientific">Muricoccus nepalensis</name>
    <dbReference type="NCBI Taxonomy" id="1854500"/>
    <lineage>
        <taxon>Bacteria</taxon>
        <taxon>Pseudomonadati</taxon>
        <taxon>Pseudomonadota</taxon>
        <taxon>Alphaproteobacteria</taxon>
        <taxon>Acetobacterales</taxon>
        <taxon>Roseomonadaceae</taxon>
        <taxon>Muricoccus</taxon>
    </lineage>
</organism>
<evidence type="ECO:0000313" key="3">
    <source>
        <dbReference type="EMBL" id="TPG49304.1"/>
    </source>
</evidence>
<feature type="chain" id="PRO_5021435719" evidence="1">
    <location>
        <begin position="26"/>
        <end position="237"/>
    </location>
</feature>
<dbReference type="AlphaFoldDB" id="A0A502FIT7"/>
<dbReference type="RefSeq" id="WP_140885810.1">
    <property type="nucleotide sequence ID" value="NZ_RCZP01000029.1"/>
</dbReference>
<evidence type="ECO:0000259" key="2">
    <source>
        <dbReference type="Pfam" id="PF07589"/>
    </source>
</evidence>
<dbReference type="NCBIfam" id="NF038131">
    <property type="entry name" value="choice_anch_K"/>
    <property type="match status" value="1"/>
</dbReference>
<dbReference type="NCBIfam" id="TIGR02595">
    <property type="entry name" value="PEP_CTERM"/>
    <property type="match status" value="1"/>
</dbReference>
<dbReference type="EMBL" id="RCZP01000029">
    <property type="protein sequence ID" value="TPG49304.1"/>
    <property type="molecule type" value="Genomic_DNA"/>
</dbReference>
<feature type="domain" description="Ice-binding protein C-terminal" evidence="2">
    <location>
        <begin position="208"/>
        <end position="230"/>
    </location>
</feature>
<gene>
    <name evidence="3" type="ORF">EAH89_21585</name>
</gene>
<keyword evidence="1" id="KW-0732">Signal</keyword>
<dbReference type="OrthoDB" id="8221910at2"/>
<evidence type="ECO:0000256" key="1">
    <source>
        <dbReference type="SAM" id="SignalP"/>
    </source>
</evidence>
<dbReference type="InterPro" id="IPR047995">
    <property type="entry name" value="Choice_anch_K"/>
</dbReference>
<keyword evidence="4" id="KW-1185">Reference proteome</keyword>
<comment type="caution">
    <text evidence="3">The sequence shown here is derived from an EMBL/GenBank/DDBJ whole genome shotgun (WGS) entry which is preliminary data.</text>
</comment>
<name>A0A502FIT7_9PROT</name>
<accession>A0A502FIT7</accession>
<dbReference type="Pfam" id="PF07589">
    <property type="entry name" value="PEP-CTERM"/>
    <property type="match status" value="1"/>
</dbReference>
<protein>
    <submittedName>
        <fullName evidence="3">PEP-CTERM sorting domain-containing protein</fullName>
    </submittedName>
</protein>
<proteinExistence type="predicted"/>
<dbReference type="Proteomes" id="UP000317078">
    <property type="component" value="Unassembled WGS sequence"/>
</dbReference>
<feature type="signal peptide" evidence="1">
    <location>
        <begin position="1"/>
        <end position="25"/>
    </location>
</feature>
<sequence length="237" mass="24280">MSLRHLLLGTALAAPLALTSLSAAAASVTYSSNGTLSSITGCTNPATCVQNGPNQVYWGGQNGFGGSPSVFISSVLTAVDAGTTTDLDGQNVTLGQLNWTNRATADNRTDDSFNVTWSLSNLFTSPAGLGSAAFNLNIQNTQNPAGDLILNLLAASYTANIPGYALTGLHFEEEGRGSFNSLTGIWSNPEGSISTLRLLANVVAAPVPVPEPASLALFGAGLLGLGLVRRRKATSPA</sequence>